<evidence type="ECO:0000313" key="5">
    <source>
        <dbReference type="Proteomes" id="UP000515591"/>
    </source>
</evidence>
<organism evidence="2 5">
    <name type="scientific">Metapseudomonas otitidis</name>
    <dbReference type="NCBI Taxonomy" id="319939"/>
    <lineage>
        <taxon>Bacteria</taxon>
        <taxon>Pseudomonadati</taxon>
        <taxon>Pseudomonadota</taxon>
        <taxon>Gammaproteobacteria</taxon>
        <taxon>Pseudomonadales</taxon>
        <taxon>Pseudomonadaceae</taxon>
        <taxon>Metapseudomonas</taxon>
    </lineage>
</organism>
<feature type="domain" description="Transposase IS200-like" evidence="1">
    <location>
        <begin position="13"/>
        <end position="128"/>
    </location>
</feature>
<dbReference type="InterPro" id="IPR002686">
    <property type="entry name" value="Transposase_17"/>
</dbReference>
<evidence type="ECO:0000313" key="3">
    <source>
        <dbReference type="EMBL" id="MWK56037.1"/>
    </source>
</evidence>
<dbReference type="AlphaFoldDB" id="A0A6S5RN20"/>
<dbReference type="Proteomes" id="UP000461288">
    <property type="component" value="Unassembled WGS sequence"/>
</dbReference>
<dbReference type="GO" id="GO:0004803">
    <property type="term" value="F:transposase activity"/>
    <property type="evidence" value="ECO:0007669"/>
    <property type="project" value="InterPro"/>
</dbReference>
<evidence type="ECO:0000259" key="1">
    <source>
        <dbReference type="SMART" id="SM01321"/>
    </source>
</evidence>
<dbReference type="Gene3D" id="3.30.70.1290">
    <property type="entry name" value="Transposase IS200-like"/>
    <property type="match status" value="1"/>
</dbReference>
<accession>A0A6S5RN20</accession>
<proteinExistence type="predicted"/>
<dbReference type="RefSeq" id="WP_044403485.1">
    <property type="nucleotide sequence ID" value="NZ_AP022213.1"/>
</dbReference>
<reference evidence="2 5" key="1">
    <citation type="submission" date="2019-12" db="EMBL/GenBank/DDBJ databases">
        <title>complete genome sequences of Pseudomonas otitidis str. WP8-S17-CRE-03 isolated from wastewater treatment plant effluent.</title>
        <authorList>
            <person name="Sekizuka T."/>
            <person name="Itokawa K."/>
            <person name="Yatsu K."/>
            <person name="Inamine Y."/>
            <person name="Kuroda M."/>
        </authorList>
    </citation>
    <scope>NUCLEOTIDE SEQUENCE [LARGE SCALE GENOMIC DNA]</scope>
    <source>
        <strain evidence="2 5">WP8-S17-CRE-03</strain>
    </source>
</reference>
<dbReference type="SUPFAM" id="SSF143422">
    <property type="entry name" value="Transposase IS200-like"/>
    <property type="match status" value="1"/>
</dbReference>
<dbReference type="GO" id="GO:0043565">
    <property type="term" value="F:sequence-specific DNA binding"/>
    <property type="evidence" value="ECO:0007669"/>
    <property type="project" value="TreeGrafter"/>
</dbReference>
<dbReference type="PANTHER" id="PTHR36966:SF1">
    <property type="entry name" value="REP-ASSOCIATED TYROSINE TRANSPOSASE"/>
    <property type="match status" value="1"/>
</dbReference>
<dbReference type="InterPro" id="IPR036515">
    <property type="entry name" value="Transposase_17_sf"/>
</dbReference>
<dbReference type="PANTHER" id="PTHR36966">
    <property type="entry name" value="REP-ASSOCIATED TYROSINE TRANSPOSASE"/>
    <property type="match status" value="1"/>
</dbReference>
<reference evidence="3 4" key="2">
    <citation type="submission" date="2019-12" db="EMBL/GenBank/DDBJ databases">
        <title>Draft genome sequence of Pseudomonas otitidis recovered from a chicken carcass.</title>
        <authorList>
            <person name="Vieira T.R."/>
            <person name="Oliviera E.F.C."/>
            <person name="Silva N.M.V."/>
            <person name="Sambrano G.E."/>
            <person name="Cibulski S.P."/>
            <person name="Cardoso M.R.I."/>
        </authorList>
    </citation>
    <scope>NUCLEOTIDE SEQUENCE [LARGE SCALE GENOMIC DNA]</scope>
    <source>
        <strain evidence="3 4">25_K</strain>
    </source>
</reference>
<dbReference type="Proteomes" id="UP000515591">
    <property type="component" value="Chromosome"/>
</dbReference>
<name>A0A6S5RN20_9GAMM</name>
<dbReference type="Pfam" id="PF01797">
    <property type="entry name" value="Y1_Tnp"/>
    <property type="match status" value="1"/>
</dbReference>
<dbReference type="NCBIfam" id="NF047646">
    <property type="entry name" value="REP_Tyr_transpos"/>
    <property type="match status" value="1"/>
</dbReference>
<evidence type="ECO:0000313" key="4">
    <source>
        <dbReference type="Proteomes" id="UP000461288"/>
    </source>
</evidence>
<sequence length="149" mass="17146">MGSRDLRKGRVSQLGRVYLVTATTADRRPFFAHFGHARLLVGELRRLQRLELAYSLAWVVMPDHFHWLMRLDAPVSLSSVVKVLKGRTARHLGLLMGERSAVWQPGFHDRALRRESELLPVARYVVANPLRAGLVKRLGDYPHWDAMWL</sequence>
<dbReference type="InterPro" id="IPR052715">
    <property type="entry name" value="RAYT_transposase"/>
</dbReference>
<evidence type="ECO:0000313" key="2">
    <source>
        <dbReference type="EMBL" id="BBT14385.1"/>
    </source>
</evidence>
<protein>
    <submittedName>
        <fullName evidence="2">Transposase</fullName>
    </submittedName>
</protein>
<dbReference type="SMART" id="SM01321">
    <property type="entry name" value="Y1_Tnp"/>
    <property type="match status" value="1"/>
</dbReference>
<dbReference type="EMBL" id="AP022213">
    <property type="protein sequence ID" value="BBT14385.1"/>
    <property type="molecule type" value="Genomic_DNA"/>
</dbReference>
<gene>
    <name evidence="3" type="ORF">GO594_08630</name>
    <name evidence="2" type="ORF">WP8S17C03_04340</name>
</gene>
<dbReference type="GO" id="GO:0006313">
    <property type="term" value="P:DNA transposition"/>
    <property type="evidence" value="ECO:0007669"/>
    <property type="project" value="InterPro"/>
</dbReference>
<dbReference type="EMBL" id="WTFN01000016">
    <property type="protein sequence ID" value="MWK56037.1"/>
    <property type="molecule type" value="Genomic_DNA"/>
</dbReference>